<keyword evidence="3" id="KW-1185">Reference proteome</keyword>
<feature type="transmembrane region" description="Helical" evidence="1">
    <location>
        <begin position="29"/>
        <end position="48"/>
    </location>
</feature>
<dbReference type="EMBL" id="MCOG01000305">
    <property type="protein sequence ID" value="ORY20037.1"/>
    <property type="molecule type" value="Genomic_DNA"/>
</dbReference>
<keyword evidence="1" id="KW-0812">Transmembrane</keyword>
<name>A0A1Y2ACN2_9FUNG</name>
<evidence type="ECO:0000313" key="2">
    <source>
        <dbReference type="EMBL" id="ORY20037.1"/>
    </source>
</evidence>
<organism evidence="2 3">
    <name type="scientific">Neocallimastix californiae</name>
    <dbReference type="NCBI Taxonomy" id="1754190"/>
    <lineage>
        <taxon>Eukaryota</taxon>
        <taxon>Fungi</taxon>
        <taxon>Fungi incertae sedis</taxon>
        <taxon>Chytridiomycota</taxon>
        <taxon>Chytridiomycota incertae sedis</taxon>
        <taxon>Neocallimastigomycetes</taxon>
        <taxon>Neocallimastigales</taxon>
        <taxon>Neocallimastigaceae</taxon>
        <taxon>Neocallimastix</taxon>
    </lineage>
</organism>
<proteinExistence type="predicted"/>
<sequence>MKRGKERKGNKNNIYIYNIFYYNLTKKSIIHFINIYKILLTIINNLLYKMYIHFSF</sequence>
<comment type="caution">
    <text evidence="2">The sequence shown here is derived from an EMBL/GenBank/DDBJ whole genome shotgun (WGS) entry which is preliminary data.</text>
</comment>
<reference evidence="2 3" key="1">
    <citation type="submission" date="2016-08" db="EMBL/GenBank/DDBJ databases">
        <title>A Parts List for Fungal Cellulosomes Revealed by Comparative Genomics.</title>
        <authorList>
            <consortium name="DOE Joint Genome Institute"/>
            <person name="Haitjema C.H."/>
            <person name="Gilmore S.P."/>
            <person name="Henske J.K."/>
            <person name="Solomon K.V."/>
            <person name="De Groot R."/>
            <person name="Kuo A."/>
            <person name="Mondo S.J."/>
            <person name="Salamov A.A."/>
            <person name="Labutti K."/>
            <person name="Zhao Z."/>
            <person name="Chiniquy J."/>
            <person name="Barry K."/>
            <person name="Brewer H.M."/>
            <person name="Purvine S.O."/>
            <person name="Wright A.T."/>
            <person name="Boxma B."/>
            <person name="Van Alen T."/>
            <person name="Hackstein J.H."/>
            <person name="Baker S.E."/>
            <person name="Grigoriev I.V."/>
            <person name="O'Malley M.A."/>
        </authorList>
    </citation>
    <scope>NUCLEOTIDE SEQUENCE [LARGE SCALE GENOMIC DNA]</scope>
    <source>
        <strain evidence="2 3">G1</strain>
    </source>
</reference>
<dbReference type="Proteomes" id="UP000193920">
    <property type="component" value="Unassembled WGS sequence"/>
</dbReference>
<keyword evidence="1" id="KW-0472">Membrane</keyword>
<evidence type="ECO:0000256" key="1">
    <source>
        <dbReference type="SAM" id="Phobius"/>
    </source>
</evidence>
<keyword evidence="1" id="KW-1133">Transmembrane helix</keyword>
<protein>
    <submittedName>
        <fullName evidence="2">Uncharacterized protein</fullName>
    </submittedName>
</protein>
<dbReference type="AlphaFoldDB" id="A0A1Y2ACN2"/>
<gene>
    <name evidence="2" type="ORF">LY90DRAFT_162122</name>
</gene>
<accession>A0A1Y2ACN2</accession>
<evidence type="ECO:0000313" key="3">
    <source>
        <dbReference type="Proteomes" id="UP000193920"/>
    </source>
</evidence>